<dbReference type="GO" id="GO:0016491">
    <property type="term" value="F:oxidoreductase activity"/>
    <property type="evidence" value="ECO:0007669"/>
    <property type="project" value="InterPro"/>
</dbReference>
<sequence length="432" mass="45490">MSSWGPQPSPSPLLNCADPGGAVVRVAIVGAGLAGLAAASELMDAGHDVQVFEARDRVGGRVWSESMPLPDGQSVIVERGAEFILRGYDLLRSYVAELGLSLVDTGMSYYLREPRGAGEVDSAAMIAAGSRLTDAIGGDERLSISDVLSNLTVSTDLAEAIRCRVEISCALEAEFLDSSVLGHVASLSPLPSHRIAGGNQGLAQALAGRLGDRLHLNTPVRAIVAEGGTCDVLTDLDTYRADHVVLAIPLPLVSELSISPALPRWKLDALARSAYGDAAKLHIPLARSVHTSAVMSVPDRYWSWTAMDDTGRVPAVLNCFAGSATALDRLGVRDGPDAWVARVKETQPDMPLVSEGALLTTWSNDPWARGAYSAHGAASAEHDVDDLGRHIGPLHFAGEYLGGDFAGLMEGALRSGREAAAEILDRHVRGSL</sequence>
<dbReference type="InterPro" id="IPR050281">
    <property type="entry name" value="Flavin_monoamine_oxidase"/>
</dbReference>
<evidence type="ECO:0000313" key="2">
    <source>
        <dbReference type="EMBL" id="TFB54394.1"/>
    </source>
</evidence>
<name>A0A4R8UIV3_9MICO</name>
<dbReference type="Gene3D" id="3.50.50.60">
    <property type="entry name" value="FAD/NAD(P)-binding domain"/>
    <property type="match status" value="1"/>
</dbReference>
<dbReference type="Proteomes" id="UP000297866">
    <property type="component" value="Unassembled WGS sequence"/>
</dbReference>
<reference evidence="2 3" key="1">
    <citation type="submission" date="2019-03" db="EMBL/GenBank/DDBJ databases">
        <title>Genomics of glacier-inhabiting Cryobacterium strains.</title>
        <authorList>
            <person name="Liu Q."/>
            <person name="Xin Y.-H."/>
        </authorList>
    </citation>
    <scope>NUCLEOTIDE SEQUENCE [LARGE SCALE GENOMIC DNA]</scope>
    <source>
        <strain evidence="2 3">Sr47</strain>
    </source>
</reference>
<dbReference type="AlphaFoldDB" id="A0A4R8UIV3"/>
<dbReference type="InterPro" id="IPR036188">
    <property type="entry name" value="FAD/NAD-bd_sf"/>
</dbReference>
<comment type="caution">
    <text evidence="2">The sequence shown here is derived from an EMBL/GenBank/DDBJ whole genome shotgun (WGS) entry which is preliminary data.</text>
</comment>
<accession>A0A4R8UIV3</accession>
<dbReference type="OrthoDB" id="337830at2"/>
<dbReference type="PRINTS" id="PR00419">
    <property type="entry name" value="ADXRDTASE"/>
</dbReference>
<dbReference type="Pfam" id="PF01593">
    <property type="entry name" value="Amino_oxidase"/>
    <property type="match status" value="2"/>
</dbReference>
<keyword evidence="3" id="KW-1185">Reference proteome</keyword>
<dbReference type="PANTHER" id="PTHR10742">
    <property type="entry name" value="FLAVIN MONOAMINE OXIDASE"/>
    <property type="match status" value="1"/>
</dbReference>
<dbReference type="SUPFAM" id="SSF51905">
    <property type="entry name" value="FAD/NAD(P)-binding domain"/>
    <property type="match status" value="1"/>
</dbReference>
<feature type="domain" description="Amine oxidase" evidence="1">
    <location>
        <begin position="193"/>
        <end position="424"/>
    </location>
</feature>
<feature type="domain" description="Amine oxidase" evidence="1">
    <location>
        <begin position="33"/>
        <end position="107"/>
    </location>
</feature>
<proteinExistence type="predicted"/>
<dbReference type="EMBL" id="SOEZ01000018">
    <property type="protein sequence ID" value="TFB54394.1"/>
    <property type="molecule type" value="Genomic_DNA"/>
</dbReference>
<organism evidence="2 3">
    <name type="scientific">Cryobacterium tagatosivorans</name>
    <dbReference type="NCBI Taxonomy" id="1259199"/>
    <lineage>
        <taxon>Bacteria</taxon>
        <taxon>Bacillati</taxon>
        <taxon>Actinomycetota</taxon>
        <taxon>Actinomycetes</taxon>
        <taxon>Micrococcales</taxon>
        <taxon>Microbacteriaceae</taxon>
        <taxon>Cryobacterium</taxon>
    </lineage>
</organism>
<evidence type="ECO:0000313" key="3">
    <source>
        <dbReference type="Proteomes" id="UP000297866"/>
    </source>
</evidence>
<dbReference type="PANTHER" id="PTHR10742:SF410">
    <property type="entry name" value="LYSINE-SPECIFIC HISTONE DEMETHYLASE 2"/>
    <property type="match status" value="1"/>
</dbReference>
<dbReference type="InterPro" id="IPR002937">
    <property type="entry name" value="Amino_oxidase"/>
</dbReference>
<protein>
    <submittedName>
        <fullName evidence="2">FAD-dependent oxidoreductase</fullName>
    </submittedName>
</protein>
<evidence type="ECO:0000259" key="1">
    <source>
        <dbReference type="Pfam" id="PF01593"/>
    </source>
</evidence>
<gene>
    <name evidence="2" type="ORF">E3O23_03535</name>
</gene>